<comment type="caution">
    <text evidence="1">The sequence shown here is derived from an EMBL/GenBank/DDBJ whole genome shotgun (WGS) entry which is preliminary data.</text>
</comment>
<dbReference type="Gene3D" id="2.60.120.200">
    <property type="match status" value="1"/>
</dbReference>
<dbReference type="SUPFAM" id="SSF49899">
    <property type="entry name" value="Concanavalin A-like lectins/glucanases"/>
    <property type="match status" value="1"/>
</dbReference>
<protein>
    <submittedName>
        <fullName evidence="1">Uncharacterized protein</fullName>
    </submittedName>
</protein>
<gene>
    <name evidence="1" type="ORF">HMPREF0731_4355</name>
</gene>
<dbReference type="Proteomes" id="UP000005324">
    <property type="component" value="Unassembled WGS sequence"/>
</dbReference>
<proteinExistence type="predicted"/>
<dbReference type="InterPro" id="IPR013320">
    <property type="entry name" value="ConA-like_dom_sf"/>
</dbReference>
<keyword evidence="2" id="KW-1185">Reference proteome</keyword>
<dbReference type="RefSeq" id="WP_007003385.1">
    <property type="nucleotide sequence ID" value="NZ_GG770777.1"/>
</dbReference>
<accession>D5RTE3</accession>
<sequence>MTLALKTTAVFTNVNLPVVIVSPEEAAVAAIAGLNVWLEGRASDIDLSSGIFTGWRSRVGGLRWVPALAQAPLVLSAGSRRFLRFGYGGGGLAANANGVLREQDDSNVLSASGYTIGIVARGPVPAEAAATGAWVGNQVSDRFFAGLSSTASIQVFHASATGGALITYGTEPRPNDGVWHYYVLSYDFAGKVMRLRKNGQQIFERTSVGSEISTATGGLRMVLGGSAETFSASRLTGDLAGVLHVSGRALHLLANAADLTALETYLAQIRTQLSA</sequence>
<dbReference type="Pfam" id="PF13385">
    <property type="entry name" value="Laminin_G_3"/>
    <property type="match status" value="1"/>
</dbReference>
<organism evidence="1 2">
    <name type="scientific">Pseudoroseomonas cervicalis ATCC 49957</name>
    <dbReference type="NCBI Taxonomy" id="525371"/>
    <lineage>
        <taxon>Bacteria</taxon>
        <taxon>Pseudomonadati</taxon>
        <taxon>Pseudomonadota</taxon>
        <taxon>Alphaproteobacteria</taxon>
        <taxon>Acetobacterales</taxon>
        <taxon>Roseomonadaceae</taxon>
        <taxon>Roseomonas</taxon>
    </lineage>
</organism>
<reference evidence="1 2" key="1">
    <citation type="submission" date="2010-04" db="EMBL/GenBank/DDBJ databases">
        <authorList>
            <person name="Qin X."/>
            <person name="Bachman B."/>
            <person name="Battles P."/>
            <person name="Bell A."/>
            <person name="Bess C."/>
            <person name="Bickham C."/>
            <person name="Chaboub L."/>
            <person name="Chen D."/>
            <person name="Coyle M."/>
            <person name="Deiros D.R."/>
            <person name="Dinh H."/>
            <person name="Forbes L."/>
            <person name="Fowler G."/>
            <person name="Francisco L."/>
            <person name="Fu Q."/>
            <person name="Gubbala S."/>
            <person name="Hale W."/>
            <person name="Han Y."/>
            <person name="Hemphill L."/>
            <person name="Highlander S.K."/>
            <person name="Hirani K."/>
            <person name="Hogues M."/>
            <person name="Jackson L."/>
            <person name="Jakkamsetti A."/>
            <person name="Javaid M."/>
            <person name="Jiang H."/>
            <person name="Korchina V."/>
            <person name="Kovar C."/>
            <person name="Lara F."/>
            <person name="Lee S."/>
            <person name="Mata R."/>
            <person name="Mathew T."/>
            <person name="Moen C."/>
            <person name="Morales K."/>
            <person name="Munidasa M."/>
            <person name="Nazareth L."/>
            <person name="Ngo R."/>
            <person name="Nguyen L."/>
            <person name="Okwuonu G."/>
            <person name="Ongeri F."/>
            <person name="Patil S."/>
            <person name="Petrosino J."/>
            <person name="Pham C."/>
            <person name="Pham P."/>
            <person name="Pu L.-L."/>
            <person name="Puazo M."/>
            <person name="Raj R."/>
            <person name="Reid J."/>
            <person name="Rouhana J."/>
            <person name="Saada N."/>
            <person name="Shang Y."/>
            <person name="Simmons D."/>
            <person name="Thornton R."/>
            <person name="Warren J."/>
            <person name="Weissenberger G."/>
            <person name="Zhang J."/>
            <person name="Zhang L."/>
            <person name="Zhou C."/>
            <person name="Zhu D."/>
            <person name="Muzny D."/>
            <person name="Worley K."/>
            <person name="Gibbs R."/>
        </authorList>
    </citation>
    <scope>NUCLEOTIDE SEQUENCE [LARGE SCALE GENOMIC DNA]</scope>
    <source>
        <strain evidence="1 2">ATCC 49957</strain>
    </source>
</reference>
<evidence type="ECO:0000313" key="1">
    <source>
        <dbReference type="EMBL" id="EFH09435.1"/>
    </source>
</evidence>
<dbReference type="HOGENOM" id="CLU_1011510_0_0_5"/>
<name>D5RTE3_9PROT</name>
<dbReference type="AlphaFoldDB" id="D5RTE3"/>
<dbReference type="EMBL" id="ADVL01000790">
    <property type="protein sequence ID" value="EFH09435.1"/>
    <property type="molecule type" value="Genomic_DNA"/>
</dbReference>
<evidence type="ECO:0000313" key="2">
    <source>
        <dbReference type="Proteomes" id="UP000005324"/>
    </source>
</evidence>